<evidence type="ECO:0000256" key="1">
    <source>
        <dbReference type="SAM" id="MobiDB-lite"/>
    </source>
</evidence>
<organism evidence="3">
    <name type="scientific">Vitis vinifera</name>
    <name type="common">Grape</name>
    <dbReference type="NCBI Taxonomy" id="29760"/>
    <lineage>
        <taxon>Eukaryota</taxon>
        <taxon>Viridiplantae</taxon>
        <taxon>Streptophyta</taxon>
        <taxon>Embryophyta</taxon>
        <taxon>Tracheophyta</taxon>
        <taxon>Spermatophyta</taxon>
        <taxon>Magnoliopsida</taxon>
        <taxon>eudicotyledons</taxon>
        <taxon>Gunneridae</taxon>
        <taxon>Pentapetalae</taxon>
        <taxon>rosids</taxon>
        <taxon>Vitales</taxon>
        <taxon>Vitaceae</taxon>
        <taxon>Viteae</taxon>
        <taxon>Vitis</taxon>
    </lineage>
</organism>
<protein>
    <recommendedName>
        <fullName evidence="4">Cleavage stimulating factor 64</fullName>
    </recommendedName>
</protein>
<feature type="compositionally biased region" description="Polar residues" evidence="1">
    <location>
        <begin position="239"/>
        <end position="250"/>
    </location>
</feature>
<evidence type="ECO:0000313" key="3">
    <source>
        <dbReference type="EMBL" id="CAN69429.1"/>
    </source>
</evidence>
<feature type="chain" id="PRO_5002678282" description="Cleavage stimulating factor 64" evidence="2">
    <location>
        <begin position="24"/>
        <end position="508"/>
    </location>
</feature>
<feature type="compositionally biased region" description="Pro residues" evidence="1">
    <location>
        <begin position="258"/>
        <end position="270"/>
    </location>
</feature>
<name>A5AVU4_VITVI</name>
<evidence type="ECO:0008006" key="4">
    <source>
        <dbReference type="Google" id="ProtNLM"/>
    </source>
</evidence>
<feature type="compositionally biased region" description="Polar residues" evidence="1">
    <location>
        <begin position="278"/>
        <end position="293"/>
    </location>
</feature>
<keyword evidence="2" id="KW-0732">Signal</keyword>
<gene>
    <name evidence="3" type="ORF">VITISV_024657</name>
</gene>
<accession>A5AVU4</accession>
<sequence>MKLQMLAVQCLLLFTTIIPNSHHGNSDYDTGMCIKPSTNIKSVKIVLMGGSLLRTEFSNAAGSSMQVDRGSSSWMPPRHENTMGTQLPGPPPLVPGQMGSTNPSPRPQLLNPEMEKALLQQLLTDENPQQARQILAENPRLARFVFQAQIMLGMMGTPRETPSTQSSVSQHTQQPIALATQQMSGTSGSQNQVPVTKQMENPMQIASAAAQMAPSQIPNLLSHPISSASQPPLARPQMPTVSSQLQQPGQTPILPHMPLQPPLPPHPRLPSMPAFQHQHPSQMGSSMGFQQPGGQLHHSQPVFHVCGIAQFINPLIGSAFVWLDLIFLQIVQSGTQPNASIGPSFTQAQPPLPSQLPSQSFNQIGGSHLRTEFSNPAGSSMQADRGSSAWMPPRHESTMGTQIPGPPPLVPGFGPSNPPPRPPMICFVDCVVKPRDGEGFASAENALLLRTMVAMCLQDINQKWGRTRSDEISLSSLEWVEMLHLGLISYDESDNMMHATATTALEIE</sequence>
<proteinExistence type="predicted"/>
<feature type="compositionally biased region" description="Polar residues" evidence="1">
    <location>
        <begin position="219"/>
        <end position="230"/>
    </location>
</feature>
<evidence type="ECO:0000256" key="2">
    <source>
        <dbReference type="SAM" id="SignalP"/>
    </source>
</evidence>
<feature type="signal peptide" evidence="2">
    <location>
        <begin position="1"/>
        <end position="23"/>
    </location>
</feature>
<dbReference type="PANTHER" id="PTHR47866:SF2">
    <property type="entry name" value="HYDROXYPROLINE-RICH GLYCOPROTEIN FAMILY PROTEIN"/>
    <property type="match status" value="1"/>
</dbReference>
<reference evidence="3" key="1">
    <citation type="journal article" date="2007" name="PLoS ONE">
        <title>The first genome sequence of an elite grapevine cultivar (Pinot noir Vitis vinifera L.): coping with a highly heterozygous genome.</title>
        <authorList>
            <person name="Velasco R."/>
            <person name="Zharkikh A."/>
            <person name="Troggio M."/>
            <person name="Cartwright D.A."/>
            <person name="Cestaro A."/>
            <person name="Pruss D."/>
            <person name="Pindo M."/>
            <person name="FitzGerald L.M."/>
            <person name="Vezzulli S."/>
            <person name="Reid J."/>
            <person name="Malacarne G."/>
            <person name="Iliev D."/>
            <person name="Coppola G."/>
            <person name="Wardell B."/>
            <person name="Micheletti D."/>
            <person name="Macalma T."/>
            <person name="Facci M."/>
            <person name="Mitchell J.T."/>
            <person name="Perazzolli M."/>
            <person name="Eldredge G."/>
            <person name="Gatto P."/>
            <person name="Oyzerski R."/>
            <person name="Moretto M."/>
            <person name="Gutin N."/>
            <person name="Stefanini M."/>
            <person name="Chen Y."/>
            <person name="Segala C."/>
            <person name="Davenport C."/>
            <person name="Dematte L."/>
            <person name="Mraz A."/>
            <person name="Battilana J."/>
            <person name="Stormo K."/>
            <person name="Costa F."/>
            <person name="Tao Q."/>
            <person name="Si-Ammour A."/>
            <person name="Harkins T."/>
            <person name="Lackey A."/>
            <person name="Perbost C."/>
            <person name="Taillon B."/>
            <person name="Stella A."/>
            <person name="Solovyev V."/>
            <person name="Fawcett J.A."/>
            <person name="Sterck L."/>
            <person name="Vandepoele K."/>
            <person name="Grando S.M."/>
            <person name="Toppo S."/>
            <person name="Moser C."/>
            <person name="Lanchbury J."/>
            <person name="Bogden R."/>
            <person name="Skolnick M."/>
            <person name="Sgaramella V."/>
            <person name="Bhatnagar S.K."/>
            <person name="Fontana P."/>
            <person name="Gutin A."/>
            <person name="Van de Peer Y."/>
            <person name="Salamini F."/>
            <person name="Viola R."/>
        </authorList>
    </citation>
    <scope>NUCLEOTIDE SEQUENCE</scope>
</reference>
<dbReference type="ExpressionAtlas" id="A5AVU4">
    <property type="expression patterns" value="baseline and differential"/>
</dbReference>
<dbReference type="PANTHER" id="PTHR47866">
    <property type="entry name" value="HYDROXYPROLINE-RICH GLYCOPROTEIN FAMILY PROTEIN"/>
    <property type="match status" value="1"/>
</dbReference>
<dbReference type="EMBL" id="AM437456">
    <property type="protein sequence ID" value="CAN69429.1"/>
    <property type="molecule type" value="Genomic_DNA"/>
</dbReference>
<feature type="region of interest" description="Disordered" evidence="1">
    <location>
        <begin position="219"/>
        <end position="295"/>
    </location>
</feature>
<dbReference type="AlphaFoldDB" id="A5AVU4"/>